<evidence type="ECO:0000256" key="4">
    <source>
        <dbReference type="ARBA" id="ARBA00023157"/>
    </source>
</evidence>
<feature type="domain" description="Sushi" evidence="7">
    <location>
        <begin position="201"/>
        <end position="259"/>
    </location>
</feature>
<feature type="disulfide bond" evidence="6">
    <location>
        <begin position="464"/>
        <end position="491"/>
    </location>
</feature>
<evidence type="ECO:0000313" key="9">
    <source>
        <dbReference type="Proteomes" id="UP000007875"/>
    </source>
</evidence>
<accession>H2Z1V3</accession>
<dbReference type="FunFam" id="2.10.70.10:FF:000014">
    <property type="entry name" value="Membrane cofactor protein"/>
    <property type="match status" value="1"/>
</dbReference>
<keyword evidence="2" id="KW-0732">Signal</keyword>
<feature type="domain" description="Sushi" evidence="7">
    <location>
        <begin position="260"/>
        <end position="316"/>
    </location>
</feature>
<evidence type="ECO:0000256" key="5">
    <source>
        <dbReference type="ARBA" id="ARBA00023180"/>
    </source>
</evidence>
<evidence type="ECO:0000256" key="3">
    <source>
        <dbReference type="ARBA" id="ARBA00022737"/>
    </source>
</evidence>
<feature type="disulfide bond" evidence="6">
    <location>
        <begin position="230"/>
        <end position="257"/>
    </location>
</feature>
<feature type="domain" description="Sushi" evidence="7">
    <location>
        <begin position="494"/>
        <end position="550"/>
    </location>
</feature>
<organism evidence="8 9">
    <name type="scientific">Ciona savignyi</name>
    <name type="common">Pacific transparent sea squirt</name>
    <dbReference type="NCBI Taxonomy" id="51511"/>
    <lineage>
        <taxon>Eukaryota</taxon>
        <taxon>Metazoa</taxon>
        <taxon>Chordata</taxon>
        <taxon>Tunicata</taxon>
        <taxon>Ascidiacea</taxon>
        <taxon>Phlebobranchia</taxon>
        <taxon>Cionidae</taxon>
        <taxon>Ciona</taxon>
    </lineage>
</organism>
<feature type="domain" description="Sushi" evidence="7">
    <location>
        <begin position="77"/>
        <end position="139"/>
    </location>
</feature>
<feature type="domain" description="Sushi" evidence="7">
    <location>
        <begin position="140"/>
        <end position="200"/>
    </location>
</feature>
<feature type="disulfide bond" evidence="6">
    <location>
        <begin position="287"/>
        <end position="314"/>
    </location>
</feature>
<keyword evidence="9" id="KW-1185">Reference proteome</keyword>
<feature type="disulfide bond" evidence="6">
    <location>
        <begin position="142"/>
        <end position="185"/>
    </location>
</feature>
<keyword evidence="4 6" id="KW-1015">Disulfide bond</keyword>
<dbReference type="SUPFAM" id="SSF57535">
    <property type="entry name" value="Complement control module/SCR domain"/>
    <property type="match status" value="9"/>
</dbReference>
<dbReference type="AlphaFoldDB" id="H2Z1V3"/>
<dbReference type="PANTHER" id="PTHR19325:SF560">
    <property type="entry name" value="SUSHI, VON WILLEBRAND FACTOR TYPE A, EGF AND PENTRAXIN DOMAIN-CONTAINING PROTEIN 1"/>
    <property type="match status" value="1"/>
</dbReference>
<feature type="disulfide bond" evidence="6">
    <location>
        <begin position="405"/>
        <end position="432"/>
    </location>
</feature>
<dbReference type="CDD" id="cd00033">
    <property type="entry name" value="CCP"/>
    <property type="match status" value="8"/>
</dbReference>
<dbReference type="SMART" id="SM00032">
    <property type="entry name" value="CCP"/>
    <property type="match status" value="9"/>
</dbReference>
<feature type="domain" description="Sushi" evidence="7">
    <location>
        <begin position="317"/>
        <end position="375"/>
    </location>
</feature>
<evidence type="ECO:0000313" key="8">
    <source>
        <dbReference type="Ensembl" id="ENSCSAVP00000011565.1"/>
    </source>
</evidence>
<dbReference type="PANTHER" id="PTHR19325">
    <property type="entry name" value="COMPLEMENT COMPONENT-RELATED SUSHI DOMAIN-CONTAINING"/>
    <property type="match status" value="1"/>
</dbReference>
<dbReference type="InterPro" id="IPR050350">
    <property type="entry name" value="Compl-Cell_Adhes-Reg"/>
</dbReference>
<dbReference type="InterPro" id="IPR000436">
    <property type="entry name" value="Sushi_SCR_CCP_dom"/>
</dbReference>
<keyword evidence="3" id="KW-0677">Repeat</keyword>
<keyword evidence="5" id="KW-0325">Glycoprotein</keyword>
<evidence type="ECO:0000259" key="7">
    <source>
        <dbReference type="PROSITE" id="PS50923"/>
    </source>
</evidence>
<keyword evidence="1 6" id="KW-0768">Sushi</keyword>
<name>H2Z1V3_CIOSA</name>
<sequence length="578" mass="62604">RWSFPPPSCNPVPCGRPPSILHGSHNLQNGSPSDFTFRKQVVYSCDDGYEFTLVSNPTLTCQSNREWDPIAPQCTPVSCGEPAAIENGNFEGFFTFGSTVQYACDRGYELEVCYNMIGAATLTCTYDGTFDLPSPNCVPVSCGPPLTPVNGRIRNQTGMILNDTFVYECDVGYEQMEGTEMFAECRENAEWSIQPPLCDRISCWSPLQIMDGTFQVTEPPLYGDVLMYNCNPGTLILTNLTKCSGTRTWVANVMSPCSPVKCPTPEVENSVVMQTGTVFQSLVSFTCVQGFSMVGYETSFCSSSATWAPELPICVPAPCNPPPSVANAKKCYRVVPVSVVDVLEFVCSPGYYMVGEGSVHCTADGLFSNLPFCLPVSCGEPPLLPNTILNYITGTHYGDNATYFCLPGYMLSGTTTSTCEASGNWSQVCPVCSPVSCGEPDVIENGYHTAQGNYTYGEAVTFSCNRGFRLVGMSFALCNAEAQWSSSSPTCHRKSCGPAPSIPNSIFQPAELLFEDQVIYECQFGYNMVGPSHSRCTANATWTSAPTCEPVVCGTAPMVEHGSVVGRFILSPFLDSLQ</sequence>
<reference evidence="8" key="3">
    <citation type="submission" date="2025-09" db="UniProtKB">
        <authorList>
            <consortium name="Ensembl"/>
        </authorList>
    </citation>
    <scope>IDENTIFICATION</scope>
</reference>
<dbReference type="GeneTree" id="ENSGT00940000163310"/>
<reference evidence="8" key="2">
    <citation type="submission" date="2025-08" db="UniProtKB">
        <authorList>
            <consortium name="Ensembl"/>
        </authorList>
    </citation>
    <scope>IDENTIFICATION</scope>
</reference>
<evidence type="ECO:0000256" key="6">
    <source>
        <dbReference type="PROSITE-ProRule" id="PRU00302"/>
    </source>
</evidence>
<feature type="domain" description="Sushi" evidence="7">
    <location>
        <begin position="12"/>
        <end position="76"/>
    </location>
</feature>
<evidence type="ECO:0000256" key="2">
    <source>
        <dbReference type="ARBA" id="ARBA00022729"/>
    </source>
</evidence>
<dbReference type="InterPro" id="IPR035976">
    <property type="entry name" value="Sushi/SCR/CCP_sf"/>
</dbReference>
<dbReference type="PROSITE" id="PS50923">
    <property type="entry name" value="SUSHI"/>
    <property type="match status" value="9"/>
</dbReference>
<proteinExistence type="predicted"/>
<dbReference type="Proteomes" id="UP000007875">
    <property type="component" value="Unassembled WGS sequence"/>
</dbReference>
<dbReference type="Ensembl" id="ENSCSAVT00000011699.1">
    <property type="protein sequence ID" value="ENSCSAVP00000011565.1"/>
    <property type="gene ID" value="ENSCSAVG00000006778.1"/>
</dbReference>
<comment type="caution">
    <text evidence="6">Lacks conserved residue(s) required for the propagation of feature annotation.</text>
</comment>
<dbReference type="HOGENOM" id="CLU_015916_0_0_1"/>
<protein>
    <recommendedName>
        <fullName evidence="7">Sushi domain-containing protein</fullName>
    </recommendedName>
</protein>
<feature type="domain" description="Sushi" evidence="7">
    <location>
        <begin position="376"/>
        <end position="434"/>
    </location>
</feature>
<feature type="domain" description="Sushi" evidence="7">
    <location>
        <begin position="435"/>
        <end position="493"/>
    </location>
</feature>
<evidence type="ECO:0000256" key="1">
    <source>
        <dbReference type="ARBA" id="ARBA00022659"/>
    </source>
</evidence>
<dbReference type="Pfam" id="PF00084">
    <property type="entry name" value="Sushi"/>
    <property type="match status" value="8"/>
</dbReference>
<reference evidence="9" key="1">
    <citation type="submission" date="2003-08" db="EMBL/GenBank/DDBJ databases">
        <authorList>
            <person name="Birren B."/>
            <person name="Nusbaum C."/>
            <person name="Abebe A."/>
            <person name="Abouelleil A."/>
            <person name="Adekoya E."/>
            <person name="Ait-zahra M."/>
            <person name="Allen N."/>
            <person name="Allen T."/>
            <person name="An P."/>
            <person name="Anderson M."/>
            <person name="Anderson S."/>
            <person name="Arachchi H."/>
            <person name="Armbruster J."/>
            <person name="Bachantsang P."/>
            <person name="Baldwin J."/>
            <person name="Barry A."/>
            <person name="Bayul T."/>
            <person name="Blitshsteyn B."/>
            <person name="Bloom T."/>
            <person name="Blye J."/>
            <person name="Boguslavskiy L."/>
            <person name="Borowsky M."/>
            <person name="Boukhgalter B."/>
            <person name="Brunache A."/>
            <person name="Butler J."/>
            <person name="Calixte N."/>
            <person name="Calvo S."/>
            <person name="Camarata J."/>
            <person name="Campo K."/>
            <person name="Chang J."/>
            <person name="Cheshatsang Y."/>
            <person name="Citroen M."/>
            <person name="Collymore A."/>
            <person name="Considine T."/>
            <person name="Cook A."/>
            <person name="Cooke P."/>
            <person name="Corum B."/>
            <person name="Cuomo C."/>
            <person name="David R."/>
            <person name="Dawoe T."/>
            <person name="Degray S."/>
            <person name="Dodge S."/>
            <person name="Dooley K."/>
            <person name="Dorje P."/>
            <person name="Dorjee K."/>
            <person name="Dorris L."/>
            <person name="Duffey N."/>
            <person name="Dupes A."/>
            <person name="Elkins T."/>
            <person name="Engels R."/>
            <person name="Erickson J."/>
            <person name="Farina A."/>
            <person name="Faro S."/>
            <person name="Ferreira P."/>
            <person name="Fischer H."/>
            <person name="Fitzgerald M."/>
            <person name="Foley K."/>
            <person name="Gage D."/>
            <person name="Galagan J."/>
            <person name="Gearin G."/>
            <person name="Gnerre S."/>
            <person name="Gnirke A."/>
            <person name="Goyette A."/>
            <person name="Graham J."/>
            <person name="Grandbois E."/>
            <person name="Gyaltsen K."/>
            <person name="Hafez N."/>
            <person name="Hagopian D."/>
            <person name="Hagos B."/>
            <person name="Hall J."/>
            <person name="Hatcher B."/>
            <person name="Heller A."/>
            <person name="Higgins H."/>
            <person name="Honan T."/>
            <person name="Horn A."/>
            <person name="Houde N."/>
            <person name="Hughes L."/>
            <person name="Hulme W."/>
            <person name="Husby E."/>
            <person name="Iliev I."/>
            <person name="Jaffe D."/>
            <person name="Jones C."/>
            <person name="Kamal M."/>
            <person name="Kamat A."/>
            <person name="Kamvysselis M."/>
            <person name="Karlsson E."/>
            <person name="Kells C."/>
            <person name="Kieu A."/>
            <person name="Kisner P."/>
            <person name="Kodira C."/>
            <person name="Kulbokas E."/>
            <person name="Labutti K."/>
            <person name="Lama D."/>
            <person name="Landers T."/>
            <person name="Leger J."/>
            <person name="Levine S."/>
            <person name="Lewis D."/>
            <person name="Lewis T."/>
            <person name="Lindblad-toh K."/>
            <person name="Liu X."/>
            <person name="Lokyitsang T."/>
            <person name="Lokyitsang Y."/>
            <person name="Lucien O."/>
            <person name="Lui A."/>
            <person name="Ma L.J."/>
            <person name="Mabbitt R."/>
            <person name="Macdonald J."/>
            <person name="Maclean C."/>
            <person name="Major J."/>
            <person name="Manning J."/>
            <person name="Marabella R."/>
            <person name="Maru K."/>
            <person name="Matthews C."/>
            <person name="Mauceli E."/>
            <person name="Mccarthy M."/>
            <person name="Mcdonough S."/>
            <person name="Mcghee T."/>
            <person name="Meldrim J."/>
            <person name="Meneus L."/>
            <person name="Mesirov J."/>
            <person name="Mihalev A."/>
            <person name="Mihova T."/>
            <person name="Mikkelsen T."/>
            <person name="Mlenga V."/>
            <person name="Moru K."/>
            <person name="Mozes J."/>
            <person name="Mulrain L."/>
            <person name="Munson G."/>
            <person name="Naylor J."/>
            <person name="Newes C."/>
            <person name="Nguyen C."/>
            <person name="Nguyen N."/>
            <person name="Nguyen T."/>
            <person name="Nicol R."/>
            <person name="Nielsen C."/>
            <person name="Nizzari M."/>
            <person name="Norbu C."/>
            <person name="Norbu N."/>
            <person name="O'donnell P."/>
            <person name="Okoawo O."/>
            <person name="O'leary S."/>
            <person name="Omotosho B."/>
            <person name="O'neill K."/>
            <person name="Osman S."/>
            <person name="Parker S."/>
            <person name="Perrin D."/>
            <person name="Phunkhang P."/>
            <person name="Piqani B."/>
            <person name="Purcell S."/>
            <person name="Rachupka T."/>
            <person name="Ramasamy U."/>
            <person name="Rameau R."/>
            <person name="Ray V."/>
            <person name="Raymond C."/>
            <person name="Retta R."/>
            <person name="Richardson S."/>
            <person name="Rise C."/>
            <person name="Rodriguez J."/>
            <person name="Rogers J."/>
            <person name="Rogov P."/>
            <person name="Rutman M."/>
            <person name="Schupbach R."/>
            <person name="Seaman C."/>
            <person name="Settipalli S."/>
            <person name="Sharpe T."/>
            <person name="Sheridan J."/>
            <person name="Sherpa N."/>
            <person name="Shi J."/>
            <person name="Smirnov S."/>
            <person name="Smith C."/>
            <person name="Sougnez C."/>
            <person name="Spencer B."/>
            <person name="Stalker J."/>
            <person name="Stange-thomann N."/>
            <person name="Stavropoulos S."/>
            <person name="Stetson K."/>
            <person name="Stone C."/>
            <person name="Stone S."/>
            <person name="Stubbs M."/>
            <person name="Talamas J."/>
            <person name="Tchuinga P."/>
            <person name="Tenzing P."/>
            <person name="Tesfaye S."/>
            <person name="Theodore J."/>
            <person name="Thoulutsang Y."/>
            <person name="Topham K."/>
            <person name="Towey S."/>
            <person name="Tsamla T."/>
            <person name="Tsomo N."/>
            <person name="Vallee D."/>
            <person name="Vassiliev H."/>
            <person name="Venkataraman V."/>
            <person name="Vinson J."/>
            <person name="Vo A."/>
            <person name="Wade C."/>
            <person name="Wang S."/>
            <person name="Wangchuk T."/>
            <person name="Wangdi T."/>
            <person name="Whittaker C."/>
            <person name="Wilkinson J."/>
            <person name="Wu Y."/>
            <person name="Wyman D."/>
            <person name="Yadav S."/>
            <person name="Yang S."/>
            <person name="Yang X."/>
            <person name="Yeager S."/>
            <person name="Yee E."/>
            <person name="Young G."/>
            <person name="Zainoun J."/>
            <person name="Zembeck L."/>
            <person name="Zimmer A."/>
            <person name="Zody M."/>
            <person name="Lander E."/>
        </authorList>
    </citation>
    <scope>NUCLEOTIDE SEQUENCE [LARGE SCALE GENOMIC DNA]</scope>
</reference>
<dbReference type="Gene3D" id="2.10.70.10">
    <property type="entry name" value="Complement Module, domain 1"/>
    <property type="match status" value="9"/>
</dbReference>